<evidence type="ECO:0000313" key="1">
    <source>
        <dbReference type="EMBL" id="MBW0513144.1"/>
    </source>
</evidence>
<reference evidence="1" key="1">
    <citation type="submission" date="2021-03" db="EMBL/GenBank/DDBJ databases">
        <title>Draft genome sequence of rust myrtle Austropuccinia psidii MF-1, a brazilian biotype.</title>
        <authorList>
            <person name="Quecine M.C."/>
            <person name="Pachon D.M.R."/>
            <person name="Bonatelli M.L."/>
            <person name="Correr F.H."/>
            <person name="Franceschini L.M."/>
            <person name="Leite T.F."/>
            <person name="Margarido G.R.A."/>
            <person name="Almeida C.A."/>
            <person name="Ferrarezi J.A."/>
            <person name="Labate C.A."/>
        </authorList>
    </citation>
    <scope>NUCLEOTIDE SEQUENCE</scope>
    <source>
        <strain evidence="1">MF-1</strain>
    </source>
</reference>
<keyword evidence="2" id="KW-1185">Reference proteome</keyword>
<proteinExistence type="predicted"/>
<protein>
    <submittedName>
        <fullName evidence="1">Uncharacterized protein</fullName>
    </submittedName>
</protein>
<evidence type="ECO:0000313" key="2">
    <source>
        <dbReference type="Proteomes" id="UP000765509"/>
    </source>
</evidence>
<name>A0A9Q3HS42_9BASI</name>
<organism evidence="1 2">
    <name type="scientific">Austropuccinia psidii MF-1</name>
    <dbReference type="NCBI Taxonomy" id="1389203"/>
    <lineage>
        <taxon>Eukaryota</taxon>
        <taxon>Fungi</taxon>
        <taxon>Dikarya</taxon>
        <taxon>Basidiomycota</taxon>
        <taxon>Pucciniomycotina</taxon>
        <taxon>Pucciniomycetes</taxon>
        <taxon>Pucciniales</taxon>
        <taxon>Sphaerophragmiaceae</taxon>
        <taxon>Austropuccinia</taxon>
    </lineage>
</organism>
<comment type="caution">
    <text evidence="1">The sequence shown here is derived from an EMBL/GenBank/DDBJ whole genome shotgun (WGS) entry which is preliminary data.</text>
</comment>
<dbReference type="EMBL" id="AVOT02023222">
    <property type="protein sequence ID" value="MBW0513144.1"/>
    <property type="molecule type" value="Genomic_DNA"/>
</dbReference>
<accession>A0A9Q3HS42</accession>
<sequence>MPGKAANASHANHYTCTSSRKYKQLPIPVQAPDTSQTDPYVVQVPNNLKVSLGRCWRPIVHRQILTLVQVPNNSSNSLPLCRFQQC</sequence>
<gene>
    <name evidence="1" type="ORF">O181_052859</name>
</gene>
<dbReference type="AlphaFoldDB" id="A0A9Q3HS42"/>
<dbReference type="Proteomes" id="UP000765509">
    <property type="component" value="Unassembled WGS sequence"/>
</dbReference>